<dbReference type="GO" id="GO:0016020">
    <property type="term" value="C:membrane"/>
    <property type="evidence" value="ECO:0007669"/>
    <property type="project" value="UniProtKB-SubCell"/>
</dbReference>
<reference evidence="7 8" key="1">
    <citation type="journal article" date="2014" name="Int. J. Syst. Evol. Microbiol.">
        <title>Sneathiella chungangensis sp. nov., isolated from a marine sand, and emended description of the genus Sneathiella.</title>
        <authorList>
            <person name="Siamphan C."/>
            <person name="Kim H."/>
            <person name="Lee J.S."/>
            <person name="Kim W."/>
        </authorList>
    </citation>
    <scope>NUCLEOTIDE SEQUENCE [LARGE SCALE GENOMIC DNA]</scope>
    <source>
        <strain evidence="7 8">KCTC 32476</strain>
    </source>
</reference>
<feature type="domain" description="EamA" evidence="6">
    <location>
        <begin position="133"/>
        <end position="265"/>
    </location>
</feature>
<dbReference type="SUPFAM" id="SSF103481">
    <property type="entry name" value="Multidrug resistance efflux transporter EmrE"/>
    <property type="match status" value="2"/>
</dbReference>
<organism evidence="7 8">
    <name type="scientific">Sneathiella chungangensis</name>
    <dbReference type="NCBI Taxonomy" id="1418234"/>
    <lineage>
        <taxon>Bacteria</taxon>
        <taxon>Pseudomonadati</taxon>
        <taxon>Pseudomonadota</taxon>
        <taxon>Alphaproteobacteria</taxon>
        <taxon>Sneathiellales</taxon>
        <taxon>Sneathiellaceae</taxon>
        <taxon>Sneathiella</taxon>
    </lineage>
</organism>
<dbReference type="InterPro" id="IPR000620">
    <property type="entry name" value="EamA_dom"/>
</dbReference>
<evidence type="ECO:0000256" key="5">
    <source>
        <dbReference type="SAM" id="Phobius"/>
    </source>
</evidence>
<feature type="transmembrane region" description="Helical" evidence="5">
    <location>
        <begin position="249"/>
        <end position="268"/>
    </location>
</feature>
<keyword evidence="4 5" id="KW-0472">Membrane</keyword>
<accession>A0A845MH80</accession>
<proteinExistence type="predicted"/>
<evidence type="ECO:0000256" key="4">
    <source>
        <dbReference type="ARBA" id="ARBA00023136"/>
    </source>
</evidence>
<dbReference type="OrthoDB" id="9810556at2"/>
<dbReference type="Pfam" id="PF00892">
    <property type="entry name" value="EamA"/>
    <property type="match status" value="2"/>
</dbReference>
<feature type="transmembrane region" description="Helical" evidence="5">
    <location>
        <begin position="160"/>
        <end position="180"/>
    </location>
</feature>
<gene>
    <name evidence="7" type="ORF">GQF03_12055</name>
</gene>
<sequence length="271" mass="29125">MFIRMGLETLPPTTLVAMRVTVASLVLLVVIWRQGYRLPTDLDSWKNFAIQSFLNSFGAWTLLAWGQQYVESGLATVLNSTSPIFVFLLTWLVTKHEAVSLRKITGAIIGLMGIVLIIGVDALQSLGQEVVAQLAILFSAMLYGYAAIRGQKFSHLPSTVTAAGVMIFASVVLIPASIVIDQPWTLSPSLKSLTAIATLGTFGTAVALLLYFRLINTLGSLNTASQSYLRMGIGVMLGLVIFGEQLSLIVAMGVVISILGVALINIPAKQR</sequence>
<dbReference type="InterPro" id="IPR050638">
    <property type="entry name" value="AA-Vitamin_Transporters"/>
</dbReference>
<feature type="transmembrane region" description="Helical" evidence="5">
    <location>
        <begin position="130"/>
        <end position="148"/>
    </location>
</feature>
<dbReference type="EMBL" id="WTVA01000014">
    <property type="protein sequence ID" value="MZR23061.1"/>
    <property type="molecule type" value="Genomic_DNA"/>
</dbReference>
<dbReference type="PANTHER" id="PTHR32322">
    <property type="entry name" value="INNER MEMBRANE TRANSPORTER"/>
    <property type="match status" value="1"/>
</dbReference>
<dbReference type="AlphaFoldDB" id="A0A845MH80"/>
<evidence type="ECO:0000256" key="1">
    <source>
        <dbReference type="ARBA" id="ARBA00004141"/>
    </source>
</evidence>
<evidence type="ECO:0000313" key="7">
    <source>
        <dbReference type="EMBL" id="MZR23061.1"/>
    </source>
</evidence>
<comment type="subcellular location">
    <subcellularLocation>
        <location evidence="1">Membrane</location>
        <topology evidence="1">Multi-pass membrane protein</topology>
    </subcellularLocation>
</comment>
<name>A0A845MH80_9PROT</name>
<keyword evidence="3 5" id="KW-1133">Transmembrane helix</keyword>
<dbReference type="Proteomes" id="UP000445696">
    <property type="component" value="Unassembled WGS sequence"/>
</dbReference>
<evidence type="ECO:0000259" key="6">
    <source>
        <dbReference type="Pfam" id="PF00892"/>
    </source>
</evidence>
<dbReference type="PANTHER" id="PTHR32322:SF9">
    <property type="entry name" value="AMINO-ACID METABOLITE EFFLUX PUMP-RELATED"/>
    <property type="match status" value="1"/>
</dbReference>
<dbReference type="InterPro" id="IPR037185">
    <property type="entry name" value="EmrE-like"/>
</dbReference>
<feature type="domain" description="EamA" evidence="6">
    <location>
        <begin position="2"/>
        <end position="118"/>
    </location>
</feature>
<protein>
    <submittedName>
        <fullName evidence="7">EamA family transporter</fullName>
    </submittedName>
</protein>
<comment type="caution">
    <text evidence="7">The sequence shown here is derived from an EMBL/GenBank/DDBJ whole genome shotgun (WGS) entry which is preliminary data.</text>
</comment>
<feature type="transmembrane region" description="Helical" evidence="5">
    <location>
        <begin position="72"/>
        <end position="92"/>
    </location>
</feature>
<keyword evidence="8" id="KW-1185">Reference proteome</keyword>
<evidence type="ECO:0000313" key="8">
    <source>
        <dbReference type="Proteomes" id="UP000445696"/>
    </source>
</evidence>
<keyword evidence="2 5" id="KW-0812">Transmembrane</keyword>
<feature type="transmembrane region" description="Helical" evidence="5">
    <location>
        <begin position="48"/>
        <end position="66"/>
    </location>
</feature>
<feature type="transmembrane region" description="Helical" evidence="5">
    <location>
        <begin position="104"/>
        <end position="124"/>
    </location>
</feature>
<feature type="transmembrane region" description="Helical" evidence="5">
    <location>
        <begin position="227"/>
        <end position="243"/>
    </location>
</feature>
<feature type="transmembrane region" description="Helical" evidence="5">
    <location>
        <begin position="192"/>
        <end position="215"/>
    </location>
</feature>
<evidence type="ECO:0000256" key="2">
    <source>
        <dbReference type="ARBA" id="ARBA00022692"/>
    </source>
</evidence>
<evidence type="ECO:0000256" key="3">
    <source>
        <dbReference type="ARBA" id="ARBA00022989"/>
    </source>
</evidence>
<feature type="transmembrane region" description="Helical" evidence="5">
    <location>
        <begin position="16"/>
        <end position="36"/>
    </location>
</feature>